<evidence type="ECO:0000256" key="4">
    <source>
        <dbReference type="ARBA" id="ARBA00022833"/>
    </source>
</evidence>
<dbReference type="Pfam" id="PF00653">
    <property type="entry name" value="BIR"/>
    <property type="match status" value="1"/>
</dbReference>
<evidence type="ECO:0000313" key="8">
    <source>
        <dbReference type="Proteomes" id="UP000828390"/>
    </source>
</evidence>
<accession>A0A9D4CPX5</accession>
<dbReference type="SMART" id="SM00184">
    <property type="entry name" value="RING"/>
    <property type="match status" value="1"/>
</dbReference>
<protein>
    <recommendedName>
        <fullName evidence="6">RING-type domain-containing protein</fullName>
    </recommendedName>
</protein>
<dbReference type="Pfam" id="PF13920">
    <property type="entry name" value="zf-C3HC4_3"/>
    <property type="match status" value="1"/>
</dbReference>
<dbReference type="PROSITE" id="PS50089">
    <property type="entry name" value="ZF_RING_2"/>
    <property type="match status" value="1"/>
</dbReference>
<dbReference type="GO" id="GO:0005737">
    <property type="term" value="C:cytoplasm"/>
    <property type="evidence" value="ECO:0007669"/>
    <property type="project" value="TreeGrafter"/>
</dbReference>
<gene>
    <name evidence="7" type="ORF">DPMN_054676</name>
</gene>
<dbReference type="InterPro" id="IPR013083">
    <property type="entry name" value="Znf_RING/FYVE/PHD"/>
</dbReference>
<reference evidence="7" key="1">
    <citation type="journal article" date="2019" name="bioRxiv">
        <title>The Genome of the Zebra Mussel, Dreissena polymorpha: A Resource for Invasive Species Research.</title>
        <authorList>
            <person name="McCartney M.A."/>
            <person name="Auch B."/>
            <person name="Kono T."/>
            <person name="Mallez S."/>
            <person name="Zhang Y."/>
            <person name="Obille A."/>
            <person name="Becker A."/>
            <person name="Abrahante J.E."/>
            <person name="Garbe J."/>
            <person name="Badalamenti J.P."/>
            <person name="Herman A."/>
            <person name="Mangelson H."/>
            <person name="Liachko I."/>
            <person name="Sullivan S."/>
            <person name="Sone E.D."/>
            <person name="Koren S."/>
            <person name="Silverstein K.A.T."/>
            <person name="Beckman K.B."/>
            <person name="Gohl D.M."/>
        </authorList>
    </citation>
    <scope>NUCLEOTIDE SEQUENCE</scope>
    <source>
        <strain evidence="7">Duluth1</strain>
        <tissue evidence="7">Whole animal</tissue>
    </source>
</reference>
<dbReference type="PROSITE" id="PS50143">
    <property type="entry name" value="BIR_REPEAT_2"/>
    <property type="match status" value="1"/>
</dbReference>
<dbReference type="SUPFAM" id="SSF57924">
    <property type="entry name" value="Inhibitor of apoptosis (IAP) repeat"/>
    <property type="match status" value="1"/>
</dbReference>
<dbReference type="AlphaFoldDB" id="A0A9D4CPX5"/>
<evidence type="ECO:0000256" key="1">
    <source>
        <dbReference type="ARBA" id="ARBA00006672"/>
    </source>
</evidence>
<dbReference type="Proteomes" id="UP000828390">
    <property type="component" value="Unassembled WGS sequence"/>
</dbReference>
<organism evidence="7 8">
    <name type="scientific">Dreissena polymorpha</name>
    <name type="common">Zebra mussel</name>
    <name type="synonym">Mytilus polymorpha</name>
    <dbReference type="NCBI Taxonomy" id="45954"/>
    <lineage>
        <taxon>Eukaryota</taxon>
        <taxon>Metazoa</taxon>
        <taxon>Spiralia</taxon>
        <taxon>Lophotrochozoa</taxon>
        <taxon>Mollusca</taxon>
        <taxon>Bivalvia</taxon>
        <taxon>Autobranchia</taxon>
        <taxon>Heteroconchia</taxon>
        <taxon>Euheterodonta</taxon>
        <taxon>Imparidentia</taxon>
        <taxon>Neoheterodontei</taxon>
        <taxon>Myida</taxon>
        <taxon>Dreissenoidea</taxon>
        <taxon>Dreissenidae</taxon>
        <taxon>Dreissena</taxon>
    </lineage>
</organism>
<dbReference type="GO" id="GO:0008270">
    <property type="term" value="F:zinc ion binding"/>
    <property type="evidence" value="ECO:0007669"/>
    <property type="project" value="UniProtKB-KW"/>
</dbReference>
<comment type="caution">
    <text evidence="7">The sequence shown here is derived from an EMBL/GenBank/DDBJ whole genome shotgun (WGS) entry which is preliminary data.</text>
</comment>
<feature type="domain" description="RING-type" evidence="6">
    <location>
        <begin position="163"/>
        <end position="198"/>
    </location>
</feature>
<evidence type="ECO:0000256" key="5">
    <source>
        <dbReference type="PROSITE-ProRule" id="PRU00175"/>
    </source>
</evidence>
<keyword evidence="2" id="KW-0479">Metal-binding</keyword>
<keyword evidence="4" id="KW-0862">Zinc</keyword>
<keyword evidence="8" id="KW-1185">Reference proteome</keyword>
<evidence type="ECO:0000256" key="3">
    <source>
        <dbReference type="ARBA" id="ARBA00022771"/>
    </source>
</evidence>
<dbReference type="Gene3D" id="3.30.40.10">
    <property type="entry name" value="Zinc/RING finger domain, C3HC4 (zinc finger)"/>
    <property type="match status" value="1"/>
</dbReference>
<dbReference type="PANTHER" id="PTHR10044">
    <property type="entry name" value="INHIBITOR OF APOPTOSIS"/>
    <property type="match status" value="1"/>
</dbReference>
<dbReference type="EMBL" id="JAIWYP010000012">
    <property type="protein sequence ID" value="KAH3728716.1"/>
    <property type="molecule type" value="Genomic_DNA"/>
</dbReference>
<dbReference type="SMART" id="SM00238">
    <property type="entry name" value="BIR"/>
    <property type="match status" value="1"/>
</dbReference>
<dbReference type="PANTHER" id="PTHR10044:SF139">
    <property type="entry name" value="DEATH-ASSOCIATED INHIBITOR OF APOPTOSIS 2"/>
    <property type="match status" value="1"/>
</dbReference>
<reference evidence="7" key="2">
    <citation type="submission" date="2020-11" db="EMBL/GenBank/DDBJ databases">
        <authorList>
            <person name="McCartney M.A."/>
            <person name="Auch B."/>
            <person name="Kono T."/>
            <person name="Mallez S."/>
            <person name="Becker A."/>
            <person name="Gohl D.M."/>
            <person name="Silverstein K.A.T."/>
            <person name="Koren S."/>
            <person name="Bechman K.B."/>
            <person name="Herman A."/>
            <person name="Abrahante J.E."/>
            <person name="Garbe J."/>
        </authorList>
    </citation>
    <scope>NUCLEOTIDE SEQUENCE</scope>
    <source>
        <strain evidence="7">Duluth1</strain>
        <tissue evidence="7">Whole animal</tissue>
    </source>
</reference>
<dbReference type="InterPro" id="IPR001841">
    <property type="entry name" value="Znf_RING"/>
</dbReference>
<dbReference type="InterPro" id="IPR050784">
    <property type="entry name" value="IAP"/>
</dbReference>
<name>A0A9D4CPX5_DREPO</name>
<comment type="similarity">
    <text evidence="1">Belongs to the IAP family.</text>
</comment>
<proteinExistence type="inferred from homology"/>
<dbReference type="OrthoDB" id="10251804at2759"/>
<keyword evidence="3 5" id="KW-0863">Zinc-finger</keyword>
<evidence type="ECO:0000313" key="7">
    <source>
        <dbReference type="EMBL" id="KAH3728716.1"/>
    </source>
</evidence>
<evidence type="ECO:0000259" key="6">
    <source>
        <dbReference type="PROSITE" id="PS50089"/>
    </source>
</evidence>
<dbReference type="Gene3D" id="1.10.1170.10">
    <property type="entry name" value="Inhibitor Of Apoptosis Protein (2mihbC-IAP-1), Chain A"/>
    <property type="match status" value="1"/>
</dbReference>
<dbReference type="InterPro" id="IPR001370">
    <property type="entry name" value="BIR_rpt"/>
</dbReference>
<dbReference type="CDD" id="cd00022">
    <property type="entry name" value="BIR"/>
    <property type="match status" value="1"/>
</dbReference>
<evidence type="ECO:0000256" key="2">
    <source>
        <dbReference type="ARBA" id="ARBA00022723"/>
    </source>
</evidence>
<dbReference type="GO" id="GO:0005634">
    <property type="term" value="C:nucleus"/>
    <property type="evidence" value="ECO:0007669"/>
    <property type="project" value="TreeGrafter"/>
</dbReference>
<sequence length="210" mass="23568">MQTAFQCYLREQLNTKLSDESSRLLFRYEWARLRSFETFTASDVSAIRLAQHGFFYSGNGTSVQCYSCGFTFEDWHSSKHVWAIHTTLRPDCPFVRGDKDADNVPIHGDGTGGTTRDIEAEQKPVTPATTEKEVGCSSLAIYSPEKEKQAVDENKRLKDLLTCKICVDNDACVVFLPCGHMVSCDKCAHALRKCPICRVRIAGQVKSLMK</sequence>
<dbReference type="FunFam" id="1.10.1170.10:FF:000002">
    <property type="entry name" value="Baculoviral IAP repeat containing 7"/>
    <property type="match status" value="1"/>
</dbReference>